<accession>A0ABY4HZI8</accession>
<gene>
    <name evidence="2" type="ORF">MYF79_25670</name>
</gene>
<dbReference type="EMBL" id="CP095855">
    <property type="protein sequence ID" value="UPK68348.1"/>
    <property type="molecule type" value="Genomic_DNA"/>
</dbReference>
<sequence>MKTIRVFKYIDHLDCFVVNPSYKSIADYLGLTEWNEVVWIGRFFALDNDYGEHWFDNWELRDKLEVKAGEAGITYEELLVIDPDRFKDNRDGPVHSDEERKLFWTDVLRSLELSLDLLFHQARKQNRKKEGKEEYIEDLETRIAEIIRESELT</sequence>
<proteinExistence type="predicted"/>
<name>A0ABY4HZI8_CHIFI</name>
<evidence type="ECO:0000313" key="3">
    <source>
        <dbReference type="Proteomes" id="UP000830198"/>
    </source>
</evidence>
<evidence type="ECO:0000256" key="1">
    <source>
        <dbReference type="SAM" id="Coils"/>
    </source>
</evidence>
<protein>
    <submittedName>
        <fullName evidence="2">Uncharacterized protein</fullName>
    </submittedName>
</protein>
<dbReference type="Proteomes" id="UP000830198">
    <property type="component" value="Chromosome"/>
</dbReference>
<keyword evidence="1" id="KW-0175">Coiled coil</keyword>
<keyword evidence="3" id="KW-1185">Reference proteome</keyword>
<reference evidence="2 3" key="1">
    <citation type="submission" date="2022-04" db="EMBL/GenBank/DDBJ databases">
        <title>The arsenic-methylating capacity of Chitinophaga filiformis YT5 during chitin decomposition.</title>
        <authorList>
            <person name="Chen G."/>
            <person name="Liang Y."/>
        </authorList>
    </citation>
    <scope>NUCLEOTIDE SEQUENCE [LARGE SCALE GENOMIC DNA]</scope>
    <source>
        <strain evidence="2 3">YT5</strain>
    </source>
</reference>
<dbReference type="RefSeq" id="WP_247810743.1">
    <property type="nucleotide sequence ID" value="NZ_CP095855.1"/>
</dbReference>
<feature type="coiled-coil region" evidence="1">
    <location>
        <begin position="122"/>
        <end position="149"/>
    </location>
</feature>
<evidence type="ECO:0000313" key="2">
    <source>
        <dbReference type="EMBL" id="UPK68348.1"/>
    </source>
</evidence>
<organism evidence="2 3">
    <name type="scientific">Chitinophaga filiformis</name>
    <name type="common">Myxococcus filiformis</name>
    <name type="synonym">Flexibacter filiformis</name>
    <dbReference type="NCBI Taxonomy" id="104663"/>
    <lineage>
        <taxon>Bacteria</taxon>
        <taxon>Pseudomonadati</taxon>
        <taxon>Bacteroidota</taxon>
        <taxon>Chitinophagia</taxon>
        <taxon>Chitinophagales</taxon>
        <taxon>Chitinophagaceae</taxon>
        <taxon>Chitinophaga</taxon>
    </lineage>
</organism>